<protein>
    <recommendedName>
        <fullName evidence="3">SnoaL-like domain-containing protein</fullName>
    </recommendedName>
</protein>
<gene>
    <name evidence="1" type="ORF">BDW42DRAFT_79043</name>
</gene>
<proteinExistence type="predicted"/>
<name>A0A2J5HYJ6_9EURO</name>
<dbReference type="OrthoDB" id="3468019at2759"/>
<dbReference type="Proteomes" id="UP000235023">
    <property type="component" value="Unassembled WGS sequence"/>
</dbReference>
<dbReference type="Gene3D" id="3.10.450.50">
    <property type="match status" value="1"/>
</dbReference>
<evidence type="ECO:0000313" key="2">
    <source>
        <dbReference type="Proteomes" id="UP000235023"/>
    </source>
</evidence>
<reference evidence="2" key="1">
    <citation type="submission" date="2017-12" db="EMBL/GenBank/DDBJ databases">
        <authorList>
            <consortium name="DOE Joint Genome Institute"/>
            <person name="Mondo S.J."/>
            <person name="Kjaerbolling I."/>
            <person name="Vesth T.C."/>
            <person name="Frisvad J.C."/>
            <person name="Nybo J.L."/>
            <person name="Theobald S."/>
            <person name="Kuo A."/>
            <person name="Bowyer P."/>
            <person name="Matsuda Y."/>
            <person name="Lyhne E.K."/>
            <person name="Kogle M.E."/>
            <person name="Clum A."/>
            <person name="Lipzen A."/>
            <person name="Salamov A."/>
            <person name="Ngan C.Y."/>
            <person name="Daum C."/>
            <person name="Chiniquy J."/>
            <person name="Barry K."/>
            <person name="LaButti K."/>
            <person name="Haridas S."/>
            <person name="Simmons B.A."/>
            <person name="Magnuson J.K."/>
            <person name="Mortensen U.H."/>
            <person name="Larsen T.O."/>
            <person name="Grigoriev I.V."/>
            <person name="Baker S.E."/>
            <person name="Andersen M.R."/>
            <person name="Nordberg H.P."/>
            <person name="Cantor M.N."/>
            <person name="Hua S.X."/>
        </authorList>
    </citation>
    <scope>NUCLEOTIDE SEQUENCE [LARGE SCALE GENOMIC DNA]</scope>
    <source>
        <strain evidence="2">IBT 19404</strain>
    </source>
</reference>
<organism evidence="1 2">
    <name type="scientific">Aspergillus taichungensis</name>
    <dbReference type="NCBI Taxonomy" id="482145"/>
    <lineage>
        <taxon>Eukaryota</taxon>
        <taxon>Fungi</taxon>
        <taxon>Dikarya</taxon>
        <taxon>Ascomycota</taxon>
        <taxon>Pezizomycotina</taxon>
        <taxon>Eurotiomycetes</taxon>
        <taxon>Eurotiomycetidae</taxon>
        <taxon>Eurotiales</taxon>
        <taxon>Aspergillaceae</taxon>
        <taxon>Aspergillus</taxon>
        <taxon>Aspergillus subgen. Circumdati</taxon>
    </lineage>
</organism>
<dbReference type="InterPro" id="IPR032710">
    <property type="entry name" value="NTF2-like_dom_sf"/>
</dbReference>
<accession>A0A2J5HYJ6</accession>
<evidence type="ECO:0008006" key="3">
    <source>
        <dbReference type="Google" id="ProtNLM"/>
    </source>
</evidence>
<dbReference type="EMBL" id="KZ559526">
    <property type="protein sequence ID" value="PLN82518.1"/>
    <property type="molecule type" value="Genomic_DNA"/>
</dbReference>
<sequence>MARYSPKYPDTFTDAGLRQWIIDFYSTVDTNGAVESITDFLTEDAFFMLGSQGATGRPDIIKLLRSSWDFVRSRSHTLEKVFPFDSNPDSFMMYGTVTYNLKDGRTVPVEWAGVLNMTKVDGEWKMNSYKVYFPVTPAF</sequence>
<evidence type="ECO:0000313" key="1">
    <source>
        <dbReference type="EMBL" id="PLN82518.1"/>
    </source>
</evidence>
<dbReference type="AlphaFoldDB" id="A0A2J5HYJ6"/>
<dbReference type="SUPFAM" id="SSF54427">
    <property type="entry name" value="NTF2-like"/>
    <property type="match status" value="1"/>
</dbReference>
<keyword evidence="2" id="KW-1185">Reference proteome</keyword>